<comment type="caution">
    <text evidence="2">The sequence shown here is derived from an EMBL/GenBank/DDBJ whole genome shotgun (WGS) entry which is preliminary data.</text>
</comment>
<keyword evidence="3" id="KW-1185">Reference proteome</keyword>
<evidence type="ECO:0000313" key="3">
    <source>
        <dbReference type="Proteomes" id="UP001283361"/>
    </source>
</evidence>
<name>A0AAE1A547_9GAST</name>
<evidence type="ECO:0000313" key="2">
    <source>
        <dbReference type="EMBL" id="KAK3781509.1"/>
    </source>
</evidence>
<evidence type="ECO:0000256" key="1">
    <source>
        <dbReference type="SAM" id="MobiDB-lite"/>
    </source>
</evidence>
<gene>
    <name evidence="2" type="ORF">RRG08_054848</name>
</gene>
<dbReference type="AlphaFoldDB" id="A0AAE1A547"/>
<reference evidence="2" key="1">
    <citation type="journal article" date="2023" name="G3 (Bethesda)">
        <title>A reference genome for the long-term kleptoplast-retaining sea slug Elysia crispata morphotype clarki.</title>
        <authorList>
            <person name="Eastman K.E."/>
            <person name="Pendleton A.L."/>
            <person name="Shaikh M.A."/>
            <person name="Suttiyut T."/>
            <person name="Ogas R."/>
            <person name="Tomko P."/>
            <person name="Gavelis G."/>
            <person name="Widhalm J.R."/>
            <person name="Wisecaver J.H."/>
        </authorList>
    </citation>
    <scope>NUCLEOTIDE SEQUENCE</scope>
    <source>
        <strain evidence="2">ECLA1</strain>
    </source>
</reference>
<dbReference type="EMBL" id="JAWDGP010002623">
    <property type="protein sequence ID" value="KAK3781509.1"/>
    <property type="molecule type" value="Genomic_DNA"/>
</dbReference>
<dbReference type="Proteomes" id="UP001283361">
    <property type="component" value="Unassembled WGS sequence"/>
</dbReference>
<feature type="region of interest" description="Disordered" evidence="1">
    <location>
        <begin position="1"/>
        <end position="26"/>
    </location>
</feature>
<sequence>MERPTWPWPKQRRQQPGDALSLSPEREKGAVVDLMLIKPHELRNSRKCGRTQVKRSTGLAKNNPTRDCARKEKKIMRGKDFRGQHHKVDRNGTE</sequence>
<accession>A0AAE1A547</accession>
<protein>
    <submittedName>
        <fullName evidence="2">Uncharacterized protein</fullName>
    </submittedName>
</protein>
<proteinExistence type="predicted"/>
<organism evidence="2 3">
    <name type="scientific">Elysia crispata</name>
    <name type="common">lettuce slug</name>
    <dbReference type="NCBI Taxonomy" id="231223"/>
    <lineage>
        <taxon>Eukaryota</taxon>
        <taxon>Metazoa</taxon>
        <taxon>Spiralia</taxon>
        <taxon>Lophotrochozoa</taxon>
        <taxon>Mollusca</taxon>
        <taxon>Gastropoda</taxon>
        <taxon>Heterobranchia</taxon>
        <taxon>Euthyneura</taxon>
        <taxon>Panpulmonata</taxon>
        <taxon>Sacoglossa</taxon>
        <taxon>Placobranchoidea</taxon>
        <taxon>Plakobranchidae</taxon>
        <taxon>Elysia</taxon>
    </lineage>
</organism>